<evidence type="ECO:0000256" key="1">
    <source>
        <dbReference type="ARBA" id="ARBA00009759"/>
    </source>
</evidence>
<gene>
    <name evidence="5" type="ORF">A3843_17570</name>
</gene>
<dbReference type="PROSITE" id="PS00630">
    <property type="entry name" value="IMP_2"/>
    <property type="match status" value="1"/>
</dbReference>
<dbReference type="InterPro" id="IPR000760">
    <property type="entry name" value="Inositol_monophosphatase-like"/>
</dbReference>
<feature type="binding site" evidence="4">
    <location>
        <position position="93"/>
    </location>
    <ligand>
        <name>Mg(2+)</name>
        <dbReference type="ChEBI" id="CHEBI:18420"/>
        <label>2</label>
    </ligand>
</feature>
<keyword evidence="3 4" id="KW-0460">Magnesium</keyword>
<comment type="similarity">
    <text evidence="1">Belongs to the inositol monophosphatase superfamily.</text>
</comment>
<protein>
    <submittedName>
        <fullName evidence="5">3'(2'),5'-bisphosphate nucleotidase CysQ</fullName>
    </submittedName>
</protein>
<feature type="binding site" evidence="4">
    <location>
        <position position="92"/>
    </location>
    <ligand>
        <name>Mg(2+)</name>
        <dbReference type="ChEBI" id="CHEBI:18420"/>
        <label>1</label>
        <note>catalytic</note>
    </ligand>
</feature>
<evidence type="ECO:0000256" key="3">
    <source>
        <dbReference type="ARBA" id="ARBA00022842"/>
    </source>
</evidence>
<dbReference type="Proteomes" id="UP000185783">
    <property type="component" value="Unassembled WGS sequence"/>
</dbReference>
<dbReference type="Gene3D" id="3.40.190.80">
    <property type="match status" value="1"/>
</dbReference>
<comment type="cofactor">
    <cofactor evidence="4">
        <name>Mg(2+)</name>
        <dbReference type="ChEBI" id="CHEBI:18420"/>
    </cofactor>
</comment>
<sequence length="264" mass="28860">MQEADRENIADLDLLVDAAKEGGQIALSYFGNNPRTWMKEGDSPVSVADIEVDEFLADTLRRARPEYGWLSEETEDDLSRLDNARIFVVDPIDGTRAFLEGRTEWCLSLAVVENQRPAAGVIYCPVRDEMFTAVIGQGAFLNGERITVGELDTLNGANVAGPKTLLDSQEAKASGLVYAPYIRSLAYRFAMVAAGRLDAGMARARARDWDLAAADVLLAEAGGQLVDMHGNRLLYNKSTTKHPALLASARGLFNKLQVMATTYE</sequence>
<evidence type="ECO:0000313" key="6">
    <source>
        <dbReference type="Proteomes" id="UP000185783"/>
    </source>
</evidence>
<accession>A0A1U7JCJ8</accession>
<keyword evidence="6" id="KW-1185">Reference proteome</keyword>
<dbReference type="OrthoDB" id="9785695at2"/>
<dbReference type="GO" id="GO:0007165">
    <property type="term" value="P:signal transduction"/>
    <property type="evidence" value="ECO:0007669"/>
    <property type="project" value="TreeGrafter"/>
</dbReference>
<evidence type="ECO:0000313" key="5">
    <source>
        <dbReference type="EMBL" id="OKL42480.1"/>
    </source>
</evidence>
<dbReference type="EMBL" id="LVVZ01000041">
    <property type="protein sequence ID" value="OKL42480.1"/>
    <property type="molecule type" value="Genomic_DNA"/>
</dbReference>
<feature type="binding site" evidence="4">
    <location>
        <position position="72"/>
    </location>
    <ligand>
        <name>Mg(2+)</name>
        <dbReference type="ChEBI" id="CHEBI:18420"/>
        <label>1</label>
        <note>catalytic</note>
    </ligand>
</feature>
<dbReference type="CDD" id="cd01638">
    <property type="entry name" value="CysQ"/>
    <property type="match status" value="1"/>
</dbReference>
<feature type="binding site" evidence="4">
    <location>
        <position position="210"/>
    </location>
    <ligand>
        <name>Mg(2+)</name>
        <dbReference type="ChEBI" id="CHEBI:18420"/>
        <label>1</label>
        <note>catalytic</note>
    </ligand>
</feature>
<dbReference type="Pfam" id="PF00459">
    <property type="entry name" value="Inositol_P"/>
    <property type="match status" value="1"/>
</dbReference>
<evidence type="ECO:0000256" key="4">
    <source>
        <dbReference type="PIRSR" id="PIRSR600760-2"/>
    </source>
</evidence>
<dbReference type="GO" id="GO:0006020">
    <property type="term" value="P:inositol metabolic process"/>
    <property type="evidence" value="ECO:0007669"/>
    <property type="project" value="TreeGrafter"/>
</dbReference>
<proteinExistence type="inferred from homology"/>
<dbReference type="GO" id="GO:0008934">
    <property type="term" value="F:inositol monophosphate 1-phosphatase activity"/>
    <property type="evidence" value="ECO:0007669"/>
    <property type="project" value="TreeGrafter"/>
</dbReference>
<evidence type="ECO:0000256" key="2">
    <source>
        <dbReference type="ARBA" id="ARBA00022723"/>
    </source>
</evidence>
<dbReference type="PRINTS" id="PR00377">
    <property type="entry name" value="IMPHPHTASES"/>
</dbReference>
<dbReference type="SUPFAM" id="SSF56655">
    <property type="entry name" value="Carbohydrate phosphatase"/>
    <property type="match status" value="1"/>
</dbReference>
<dbReference type="GO" id="GO:0046872">
    <property type="term" value="F:metal ion binding"/>
    <property type="evidence" value="ECO:0007669"/>
    <property type="project" value="UniProtKB-KW"/>
</dbReference>
<dbReference type="STRING" id="197461.A3843_17570"/>
<dbReference type="InterPro" id="IPR020550">
    <property type="entry name" value="Inositol_monophosphatase_CS"/>
</dbReference>
<dbReference type="PANTHER" id="PTHR20854:SF4">
    <property type="entry name" value="INOSITOL-1-MONOPHOSPHATASE-RELATED"/>
    <property type="match status" value="1"/>
</dbReference>
<feature type="binding site" evidence="4">
    <location>
        <position position="90"/>
    </location>
    <ligand>
        <name>Mg(2+)</name>
        <dbReference type="ChEBI" id="CHEBI:18420"/>
        <label>2</label>
    </ligand>
</feature>
<dbReference type="GO" id="GO:0046854">
    <property type="term" value="P:phosphatidylinositol phosphate biosynthetic process"/>
    <property type="evidence" value="ECO:0007669"/>
    <property type="project" value="InterPro"/>
</dbReference>
<dbReference type="Gene3D" id="3.30.540.10">
    <property type="entry name" value="Fructose-1,6-Bisphosphatase, subunit A, domain 1"/>
    <property type="match status" value="1"/>
</dbReference>
<reference evidence="5 6" key="1">
    <citation type="submission" date="2016-03" db="EMBL/GenBank/DDBJ databases">
        <title>Genome sequence of Nesiotobacter sp. nov., a moderately halophilic alphaproteobacterium isolated from the Yellow Sea, China.</title>
        <authorList>
            <person name="Zhang G."/>
            <person name="Zhang R."/>
        </authorList>
    </citation>
    <scope>NUCLEOTIDE SEQUENCE [LARGE SCALE GENOMIC DNA]</scope>
    <source>
        <strain evidence="5 6">WB1-6</strain>
    </source>
</reference>
<dbReference type="PANTHER" id="PTHR20854">
    <property type="entry name" value="INOSITOL MONOPHOSPHATASE"/>
    <property type="match status" value="1"/>
</dbReference>
<dbReference type="RefSeq" id="WP_028482506.1">
    <property type="nucleotide sequence ID" value="NZ_LVVZ01000041.1"/>
</dbReference>
<organism evidence="5 6">
    <name type="scientific">Pseudovibrio exalbescens</name>
    <dbReference type="NCBI Taxonomy" id="197461"/>
    <lineage>
        <taxon>Bacteria</taxon>
        <taxon>Pseudomonadati</taxon>
        <taxon>Pseudomonadota</taxon>
        <taxon>Alphaproteobacteria</taxon>
        <taxon>Hyphomicrobiales</taxon>
        <taxon>Stappiaceae</taxon>
        <taxon>Pseudovibrio</taxon>
    </lineage>
</organism>
<keyword evidence="2 4" id="KW-0479">Metal-binding</keyword>
<comment type="caution">
    <text evidence="5">The sequence shown here is derived from an EMBL/GenBank/DDBJ whole genome shotgun (WGS) entry which is preliminary data.</text>
</comment>
<dbReference type="AlphaFoldDB" id="A0A1U7JCJ8"/>
<name>A0A1U7JCJ8_9HYPH</name>